<sequence length="122" mass="13784">MRGDAARGRAAHTSGLRAEALAALFLQLKGYRILARRMKTRAGEIDLVVRRGRSLVFVEVKARSDLEAAAEALQMRQRARLARAAELFVGARPALMDLDMRFDLVLVAPRRWPRHLPDAWRP</sequence>
<dbReference type="PANTHER" id="PTHR34039:SF1">
    <property type="entry name" value="UPF0102 PROTEIN YRAN"/>
    <property type="match status" value="1"/>
</dbReference>
<keyword evidence="4" id="KW-1185">Reference proteome</keyword>
<gene>
    <name evidence="3" type="ORF">F2P47_00060</name>
</gene>
<proteinExistence type="inferred from homology"/>
<evidence type="ECO:0000256" key="1">
    <source>
        <dbReference type="ARBA" id="ARBA00006738"/>
    </source>
</evidence>
<dbReference type="NCBIfam" id="NF009150">
    <property type="entry name" value="PRK12497.1-3"/>
    <property type="match status" value="1"/>
</dbReference>
<reference evidence="3 4" key="1">
    <citation type="submission" date="2019-09" db="EMBL/GenBank/DDBJ databases">
        <title>Parvibaculum sedimenti sp. nov., isolated from sediment.</title>
        <authorList>
            <person name="Wang Y."/>
        </authorList>
    </citation>
    <scope>NUCLEOTIDE SEQUENCE [LARGE SCALE GENOMIC DNA]</scope>
    <source>
        <strain evidence="3 4">HXT-9</strain>
    </source>
</reference>
<dbReference type="NCBIfam" id="TIGR00252">
    <property type="entry name" value="YraN family protein"/>
    <property type="match status" value="1"/>
</dbReference>
<dbReference type="InterPro" id="IPR003509">
    <property type="entry name" value="UPF0102_YraN-like"/>
</dbReference>
<name>A0A6N6VM16_9HYPH</name>
<dbReference type="RefSeq" id="WP_152214122.1">
    <property type="nucleotide sequence ID" value="NZ_JBAQYD010000199.1"/>
</dbReference>
<comment type="similarity">
    <text evidence="1 2">Belongs to the UPF0102 family.</text>
</comment>
<dbReference type="SUPFAM" id="SSF52980">
    <property type="entry name" value="Restriction endonuclease-like"/>
    <property type="match status" value="1"/>
</dbReference>
<dbReference type="Pfam" id="PF02021">
    <property type="entry name" value="UPF0102"/>
    <property type="match status" value="1"/>
</dbReference>
<organism evidence="3 4">
    <name type="scientific">Parvibaculum sedimenti</name>
    <dbReference type="NCBI Taxonomy" id="2608632"/>
    <lineage>
        <taxon>Bacteria</taxon>
        <taxon>Pseudomonadati</taxon>
        <taxon>Pseudomonadota</taxon>
        <taxon>Alphaproteobacteria</taxon>
        <taxon>Hyphomicrobiales</taxon>
        <taxon>Parvibaculaceae</taxon>
        <taxon>Parvibaculum</taxon>
    </lineage>
</organism>
<evidence type="ECO:0000313" key="3">
    <source>
        <dbReference type="EMBL" id="KAB7742571.1"/>
    </source>
</evidence>
<accession>A0A6N6VM16</accession>
<dbReference type="InterPro" id="IPR011856">
    <property type="entry name" value="tRNA_endonuc-like_dom_sf"/>
</dbReference>
<dbReference type="InterPro" id="IPR011335">
    <property type="entry name" value="Restrct_endonuc-II-like"/>
</dbReference>
<dbReference type="AlphaFoldDB" id="A0A6N6VM16"/>
<dbReference type="GO" id="GO:0003676">
    <property type="term" value="F:nucleic acid binding"/>
    <property type="evidence" value="ECO:0007669"/>
    <property type="project" value="InterPro"/>
</dbReference>
<dbReference type="Proteomes" id="UP000468901">
    <property type="component" value="Unassembled WGS sequence"/>
</dbReference>
<evidence type="ECO:0000256" key="2">
    <source>
        <dbReference type="HAMAP-Rule" id="MF_00048"/>
    </source>
</evidence>
<dbReference type="EMBL" id="WESC01000001">
    <property type="protein sequence ID" value="KAB7742571.1"/>
    <property type="molecule type" value="Genomic_DNA"/>
</dbReference>
<dbReference type="Gene3D" id="3.40.1350.10">
    <property type="match status" value="1"/>
</dbReference>
<evidence type="ECO:0000313" key="4">
    <source>
        <dbReference type="Proteomes" id="UP000468901"/>
    </source>
</evidence>
<protein>
    <recommendedName>
        <fullName evidence="2">UPF0102 protein F2P47_00060</fullName>
    </recommendedName>
</protein>
<dbReference type="HAMAP" id="MF_00048">
    <property type="entry name" value="UPF0102"/>
    <property type="match status" value="1"/>
</dbReference>
<dbReference type="NCBIfam" id="NF009151">
    <property type="entry name" value="PRK12497.1-5"/>
    <property type="match status" value="1"/>
</dbReference>
<comment type="caution">
    <text evidence="3">The sequence shown here is derived from an EMBL/GenBank/DDBJ whole genome shotgun (WGS) entry which is preliminary data.</text>
</comment>
<dbReference type="PANTHER" id="PTHR34039">
    <property type="entry name" value="UPF0102 PROTEIN YRAN"/>
    <property type="match status" value="1"/>
</dbReference>